<name>A0A6P5TMN9_PRUAV</name>
<evidence type="ECO:0000256" key="5">
    <source>
        <dbReference type="ARBA" id="ARBA00023242"/>
    </source>
</evidence>
<keyword evidence="5" id="KW-0539">Nucleus</keyword>
<dbReference type="RefSeq" id="XP_021828367.1">
    <property type="nucleotide sequence ID" value="XM_021972675.1"/>
</dbReference>
<dbReference type="InterPro" id="IPR001471">
    <property type="entry name" value="AP2/ERF_dom"/>
</dbReference>
<dbReference type="InterPro" id="IPR016177">
    <property type="entry name" value="DNA-bd_dom_sf"/>
</dbReference>
<evidence type="ECO:0000256" key="6">
    <source>
        <dbReference type="ARBA" id="ARBA00024343"/>
    </source>
</evidence>
<dbReference type="GO" id="GO:0003677">
    <property type="term" value="F:DNA binding"/>
    <property type="evidence" value="ECO:0007669"/>
    <property type="project" value="UniProtKB-KW"/>
</dbReference>
<dbReference type="InterPro" id="IPR036955">
    <property type="entry name" value="AP2/ERF_dom_sf"/>
</dbReference>
<sequence length="190" mass="20929">MYGETTLELESDLAFLESIRHHLLDDLEPQAVSFTGNNVPVIFPLFAMENWWESSLKAEHVDNDVQGLLGALNDVNYVGCVVSDDKIELKEQKFAAEIRDPAKNGARVWLGTYEKPEDAGLAYDRAAFKMRGCKAKLNFPHLIGSSNVEPVRVTPKRRRSLDLSSSSSSSDNGSPKPKLSKGGVDNHLAA</sequence>
<keyword evidence="3" id="KW-0238">DNA-binding</keyword>
<dbReference type="AlphaFoldDB" id="A0A6P5TMN9"/>
<proteinExistence type="inferred from homology"/>
<gene>
    <name evidence="10" type="primary">LOC110768817</name>
</gene>
<dbReference type="GO" id="GO:0003700">
    <property type="term" value="F:DNA-binding transcription factor activity"/>
    <property type="evidence" value="ECO:0007669"/>
    <property type="project" value="InterPro"/>
</dbReference>
<comment type="similarity">
    <text evidence="6">Belongs to the AP2/ERF transcription factor family. ERF subfamily.</text>
</comment>
<dbReference type="KEGG" id="pavi:110768817"/>
<feature type="compositionally biased region" description="Low complexity" evidence="7">
    <location>
        <begin position="162"/>
        <end position="171"/>
    </location>
</feature>
<keyword evidence="4" id="KW-0804">Transcription</keyword>
<organism evidence="9 10">
    <name type="scientific">Prunus avium</name>
    <name type="common">Cherry</name>
    <name type="synonym">Cerasus avium</name>
    <dbReference type="NCBI Taxonomy" id="42229"/>
    <lineage>
        <taxon>Eukaryota</taxon>
        <taxon>Viridiplantae</taxon>
        <taxon>Streptophyta</taxon>
        <taxon>Embryophyta</taxon>
        <taxon>Tracheophyta</taxon>
        <taxon>Spermatophyta</taxon>
        <taxon>Magnoliopsida</taxon>
        <taxon>eudicotyledons</taxon>
        <taxon>Gunneridae</taxon>
        <taxon>Pentapetalae</taxon>
        <taxon>rosids</taxon>
        <taxon>fabids</taxon>
        <taxon>Rosales</taxon>
        <taxon>Rosaceae</taxon>
        <taxon>Amygdaloideae</taxon>
        <taxon>Amygdaleae</taxon>
        <taxon>Prunus</taxon>
    </lineage>
</organism>
<dbReference type="PROSITE" id="PS51032">
    <property type="entry name" value="AP2_ERF"/>
    <property type="match status" value="1"/>
</dbReference>
<feature type="domain" description="AP2/ERF" evidence="8">
    <location>
        <begin position="76"/>
        <end position="140"/>
    </location>
</feature>
<dbReference type="GO" id="GO:0009873">
    <property type="term" value="P:ethylene-activated signaling pathway"/>
    <property type="evidence" value="ECO:0007669"/>
    <property type="project" value="InterPro"/>
</dbReference>
<evidence type="ECO:0000256" key="3">
    <source>
        <dbReference type="ARBA" id="ARBA00023125"/>
    </source>
</evidence>
<evidence type="ECO:0000313" key="10">
    <source>
        <dbReference type="RefSeq" id="XP_021828367.1"/>
    </source>
</evidence>
<reference evidence="10" key="1">
    <citation type="submission" date="2025-08" db="UniProtKB">
        <authorList>
            <consortium name="RefSeq"/>
        </authorList>
    </citation>
    <scope>IDENTIFICATION</scope>
</reference>
<keyword evidence="9" id="KW-1185">Reference proteome</keyword>
<evidence type="ECO:0000256" key="1">
    <source>
        <dbReference type="ARBA" id="ARBA00004123"/>
    </source>
</evidence>
<dbReference type="SMART" id="SM00380">
    <property type="entry name" value="AP2"/>
    <property type="match status" value="1"/>
</dbReference>
<dbReference type="Gene3D" id="3.30.730.10">
    <property type="entry name" value="AP2/ERF domain"/>
    <property type="match status" value="1"/>
</dbReference>
<evidence type="ECO:0000313" key="9">
    <source>
        <dbReference type="Proteomes" id="UP000515124"/>
    </source>
</evidence>
<dbReference type="InterPro" id="IPR044808">
    <property type="entry name" value="ERF_plant"/>
</dbReference>
<protein>
    <submittedName>
        <fullName evidence="10">Ethylene-responsive transcription factor 1A-like</fullName>
    </submittedName>
</protein>
<keyword evidence="2" id="KW-0805">Transcription regulation</keyword>
<evidence type="ECO:0000259" key="8">
    <source>
        <dbReference type="PROSITE" id="PS51032"/>
    </source>
</evidence>
<dbReference type="GO" id="GO:0005634">
    <property type="term" value="C:nucleus"/>
    <property type="evidence" value="ECO:0007669"/>
    <property type="project" value="UniProtKB-SubCell"/>
</dbReference>
<dbReference type="PANTHER" id="PTHR31190">
    <property type="entry name" value="DNA-BINDING DOMAIN"/>
    <property type="match status" value="1"/>
</dbReference>
<dbReference type="GeneID" id="110768817"/>
<dbReference type="Proteomes" id="UP000515124">
    <property type="component" value="Unplaced"/>
</dbReference>
<accession>A0A6P5TMN9</accession>
<evidence type="ECO:0000256" key="4">
    <source>
        <dbReference type="ARBA" id="ARBA00023163"/>
    </source>
</evidence>
<feature type="region of interest" description="Disordered" evidence="7">
    <location>
        <begin position="150"/>
        <end position="190"/>
    </location>
</feature>
<comment type="subcellular location">
    <subcellularLocation>
        <location evidence="1">Nucleus</location>
    </subcellularLocation>
</comment>
<evidence type="ECO:0000256" key="2">
    <source>
        <dbReference type="ARBA" id="ARBA00023015"/>
    </source>
</evidence>
<evidence type="ECO:0000256" key="7">
    <source>
        <dbReference type="SAM" id="MobiDB-lite"/>
    </source>
</evidence>
<dbReference type="CDD" id="cd00018">
    <property type="entry name" value="AP2"/>
    <property type="match status" value="1"/>
</dbReference>
<dbReference type="SUPFAM" id="SSF54171">
    <property type="entry name" value="DNA-binding domain"/>
    <property type="match status" value="1"/>
</dbReference>
<dbReference type="PANTHER" id="PTHR31190:SF274">
    <property type="entry name" value="ETHYLENE-RESPONSIVE TRANSCRIPTION FACTOR 13"/>
    <property type="match status" value="1"/>
</dbReference>